<evidence type="ECO:0000256" key="1">
    <source>
        <dbReference type="SAM" id="Phobius"/>
    </source>
</evidence>
<name>A0A7W7RDS9_9ACTN</name>
<feature type="domain" description="DUF6542" evidence="2">
    <location>
        <begin position="3"/>
        <end position="106"/>
    </location>
</feature>
<keyword evidence="1" id="KW-1133">Transmembrane helix</keyword>
<evidence type="ECO:0000313" key="4">
    <source>
        <dbReference type="Proteomes" id="UP000523007"/>
    </source>
</evidence>
<organism evidence="3 4">
    <name type="scientific">Lipingzhangella halophila</name>
    <dbReference type="NCBI Taxonomy" id="1783352"/>
    <lineage>
        <taxon>Bacteria</taxon>
        <taxon>Bacillati</taxon>
        <taxon>Actinomycetota</taxon>
        <taxon>Actinomycetes</taxon>
        <taxon>Streptosporangiales</taxon>
        <taxon>Nocardiopsidaceae</taxon>
        <taxon>Lipingzhangella</taxon>
    </lineage>
</organism>
<reference evidence="3 4" key="1">
    <citation type="submission" date="2020-08" db="EMBL/GenBank/DDBJ databases">
        <title>Sequencing the genomes of 1000 actinobacteria strains.</title>
        <authorList>
            <person name="Klenk H.-P."/>
        </authorList>
    </citation>
    <scope>NUCLEOTIDE SEQUENCE [LARGE SCALE GENOMIC DNA]</scope>
    <source>
        <strain evidence="3 4">DSM 102030</strain>
    </source>
</reference>
<protein>
    <recommendedName>
        <fullName evidence="2">DUF6542 domain-containing protein</fullName>
    </recommendedName>
</protein>
<comment type="caution">
    <text evidence="3">The sequence shown here is derived from an EMBL/GenBank/DDBJ whole genome shotgun (WGS) entry which is preliminary data.</text>
</comment>
<feature type="transmembrane region" description="Helical" evidence="1">
    <location>
        <begin position="84"/>
        <end position="106"/>
    </location>
</feature>
<dbReference type="InterPro" id="IPR046672">
    <property type="entry name" value="DUF6542"/>
</dbReference>
<dbReference type="Proteomes" id="UP000523007">
    <property type="component" value="Unassembled WGS sequence"/>
</dbReference>
<sequence>MIVLVTFVAGLLAHLTGVRAISGGAFTTVCVLAALLVRPAELLSLSVSPPLAYFAGALLTEVLLALGSEGFVRSVAISMGSQLAHVAPWLFLGTALVLIITCFRGLPRNIRTLNDELNGRPQRRRS</sequence>
<gene>
    <name evidence="3" type="ORF">F4561_000618</name>
</gene>
<proteinExistence type="predicted"/>
<dbReference type="EMBL" id="JACHJT010000001">
    <property type="protein sequence ID" value="MBB4929798.1"/>
    <property type="molecule type" value="Genomic_DNA"/>
</dbReference>
<dbReference type="AlphaFoldDB" id="A0A7W7RDS9"/>
<dbReference type="Pfam" id="PF20177">
    <property type="entry name" value="DUF6542"/>
    <property type="match status" value="1"/>
</dbReference>
<keyword evidence="1" id="KW-0812">Transmembrane</keyword>
<evidence type="ECO:0000313" key="3">
    <source>
        <dbReference type="EMBL" id="MBB4929798.1"/>
    </source>
</evidence>
<feature type="transmembrane region" description="Helical" evidence="1">
    <location>
        <begin position="51"/>
        <end position="72"/>
    </location>
</feature>
<accession>A0A7W7RDS9</accession>
<keyword evidence="4" id="KW-1185">Reference proteome</keyword>
<keyword evidence="1" id="KW-0472">Membrane</keyword>
<evidence type="ECO:0000259" key="2">
    <source>
        <dbReference type="Pfam" id="PF20177"/>
    </source>
</evidence>